<proteinExistence type="predicted"/>
<dbReference type="InterPro" id="IPR004332">
    <property type="entry name" value="Transposase_MuDR"/>
</dbReference>
<evidence type="ECO:0000256" key="3">
    <source>
        <dbReference type="ARBA" id="ARBA00022833"/>
    </source>
</evidence>
<dbReference type="PANTHER" id="PTHR31973:SF187">
    <property type="entry name" value="MUTATOR TRANSPOSASE MUDRA PROTEIN"/>
    <property type="match status" value="1"/>
</dbReference>
<dbReference type="InterPro" id="IPR007527">
    <property type="entry name" value="Znf_SWIM"/>
</dbReference>
<keyword evidence="2 4" id="KW-0863">Zinc-finger</keyword>
<sequence>MKEIETDDSSYEASEDEDDSDSDLEDNPLDDGDSDLNSWHSEDLGQELESDEESPTIYPQYNDKAKFGDLKFEVSMMFKSKKHFMHATRDYTIQLGRNILFTKNENVRVRAVCKAEGCPWVVYCARSKQDESWQIKTLVHNHICPRRRKNRTATQQWIQSKLVPKLRKHPTMRHREVYEWFVKRCNVNLNSTCITRALKAARKVVEGDEVAQYGLIWDYANELLTSNSGSTVQVGVIPMPEGPPQFERFYVCLDACKKGFKVGCRPMIGLDGTFLKTLHGGQILTACAQDANNHIFVSDLGNYNDNKLCIISDMQKDLAVKEVMPMAQHRFCVWHMWWNFSKQWGSTELKDLVWECARSRTRNEFERNMKRVKVINEQAWQYLEKWSKEAWSKAYFSEDPKNDNICNNACESFNAKIKHERTKPILTLAEEVRRIIMKSMVDNKLKLSTYQGILPPVQQSRLEAMTKLSSRWSPQWCGDDKEELFEVHGWPTNMVVDLGKHTCTCRFWQLTGMACMHAISAIQDKNGKRTEEYCHELLTMEAYKRTYCFNVNPVKGQDLWEKTSSPAPVLLPIKPKPGRPTKKRRKDKGEQPVGSSTNMKWKYNPIRCMYCGEVGHNKRSYEPNTNNEVQSQSPPPPLVQPQPAVEVNQPGGTPPMQNTQLPVQDLQGAKRGRPPKLHVIKSKARSNASTQSPVAISAEALKGTTSATAKKMQPS</sequence>
<dbReference type="AlphaFoldDB" id="A0A9C6TM32"/>
<evidence type="ECO:0000256" key="1">
    <source>
        <dbReference type="ARBA" id="ARBA00022723"/>
    </source>
</evidence>
<dbReference type="Proteomes" id="UP000515211">
    <property type="component" value="Chromosome 6"/>
</dbReference>
<dbReference type="Pfam" id="PF03108">
    <property type="entry name" value="DBD_Tnp_Mut"/>
    <property type="match status" value="1"/>
</dbReference>
<accession>A0A9C6TM32</accession>
<dbReference type="GO" id="GO:0008270">
    <property type="term" value="F:zinc ion binding"/>
    <property type="evidence" value="ECO:0007669"/>
    <property type="project" value="UniProtKB-KW"/>
</dbReference>
<dbReference type="KEGG" id="adu:127748412"/>
<name>A0A9C6TM32_ARADU</name>
<feature type="compositionally biased region" description="Polar residues" evidence="5">
    <location>
        <begin position="703"/>
        <end position="715"/>
    </location>
</feature>
<gene>
    <name evidence="8" type="primary">LOC127748412</name>
</gene>
<organism evidence="7 8">
    <name type="scientific">Arachis duranensis</name>
    <name type="common">Wild peanut</name>
    <dbReference type="NCBI Taxonomy" id="130453"/>
    <lineage>
        <taxon>Eukaryota</taxon>
        <taxon>Viridiplantae</taxon>
        <taxon>Streptophyta</taxon>
        <taxon>Embryophyta</taxon>
        <taxon>Tracheophyta</taxon>
        <taxon>Spermatophyta</taxon>
        <taxon>Magnoliopsida</taxon>
        <taxon>eudicotyledons</taxon>
        <taxon>Gunneridae</taxon>
        <taxon>Pentapetalae</taxon>
        <taxon>rosids</taxon>
        <taxon>fabids</taxon>
        <taxon>Fabales</taxon>
        <taxon>Fabaceae</taxon>
        <taxon>Papilionoideae</taxon>
        <taxon>50 kb inversion clade</taxon>
        <taxon>dalbergioids sensu lato</taxon>
        <taxon>Dalbergieae</taxon>
        <taxon>Pterocarpus clade</taxon>
        <taxon>Arachis</taxon>
    </lineage>
</organism>
<dbReference type="RefSeq" id="XP_052118875.1">
    <property type="nucleotide sequence ID" value="XM_052262915.1"/>
</dbReference>
<dbReference type="PANTHER" id="PTHR31973">
    <property type="entry name" value="POLYPROTEIN, PUTATIVE-RELATED"/>
    <property type="match status" value="1"/>
</dbReference>
<evidence type="ECO:0000259" key="6">
    <source>
        <dbReference type="PROSITE" id="PS50966"/>
    </source>
</evidence>
<feature type="region of interest" description="Disordered" evidence="5">
    <location>
        <begin position="566"/>
        <end position="598"/>
    </location>
</feature>
<evidence type="ECO:0000256" key="4">
    <source>
        <dbReference type="PROSITE-ProRule" id="PRU00325"/>
    </source>
</evidence>
<dbReference type="Pfam" id="PF04434">
    <property type="entry name" value="SWIM"/>
    <property type="match status" value="1"/>
</dbReference>
<dbReference type="SMART" id="SM00575">
    <property type="entry name" value="ZnF_PMZ"/>
    <property type="match status" value="1"/>
</dbReference>
<feature type="region of interest" description="Disordered" evidence="5">
    <location>
        <begin position="1"/>
        <end position="60"/>
    </location>
</feature>
<keyword evidence="3" id="KW-0862">Zinc</keyword>
<evidence type="ECO:0000313" key="7">
    <source>
        <dbReference type="Proteomes" id="UP000515211"/>
    </source>
</evidence>
<feature type="compositionally biased region" description="Basic residues" evidence="5">
    <location>
        <begin position="670"/>
        <end position="684"/>
    </location>
</feature>
<dbReference type="GeneID" id="127748412"/>
<evidence type="ECO:0000256" key="2">
    <source>
        <dbReference type="ARBA" id="ARBA00022771"/>
    </source>
</evidence>
<protein>
    <submittedName>
        <fullName evidence="8">Uncharacterized protein LOC127748412</fullName>
    </submittedName>
</protein>
<evidence type="ECO:0000256" key="5">
    <source>
        <dbReference type="SAM" id="MobiDB-lite"/>
    </source>
</evidence>
<keyword evidence="7" id="KW-1185">Reference proteome</keyword>
<reference evidence="7" key="1">
    <citation type="journal article" date="2016" name="Nat. Genet.">
        <title>The genome sequences of Arachis duranensis and Arachis ipaensis, the diploid ancestors of cultivated peanut.</title>
        <authorList>
            <person name="Bertioli D.J."/>
            <person name="Cannon S.B."/>
            <person name="Froenicke L."/>
            <person name="Huang G."/>
            <person name="Farmer A.D."/>
            <person name="Cannon E.K."/>
            <person name="Liu X."/>
            <person name="Gao D."/>
            <person name="Clevenger J."/>
            <person name="Dash S."/>
            <person name="Ren L."/>
            <person name="Moretzsohn M.C."/>
            <person name="Shirasawa K."/>
            <person name="Huang W."/>
            <person name="Vidigal B."/>
            <person name="Abernathy B."/>
            <person name="Chu Y."/>
            <person name="Niederhuth C.E."/>
            <person name="Umale P."/>
            <person name="Araujo A.C."/>
            <person name="Kozik A."/>
            <person name="Kim K.D."/>
            <person name="Burow M.D."/>
            <person name="Varshney R.K."/>
            <person name="Wang X."/>
            <person name="Zhang X."/>
            <person name="Barkley N."/>
            <person name="Guimaraes P.M."/>
            <person name="Isobe S."/>
            <person name="Guo B."/>
            <person name="Liao B."/>
            <person name="Stalker H.T."/>
            <person name="Schmitz R.J."/>
            <person name="Scheffler B.E."/>
            <person name="Leal-Bertioli S.C."/>
            <person name="Xun X."/>
            <person name="Jackson S.A."/>
            <person name="Michelmore R."/>
            <person name="Ozias-Akins P."/>
        </authorList>
    </citation>
    <scope>NUCLEOTIDE SEQUENCE [LARGE SCALE GENOMIC DNA]</scope>
    <source>
        <strain evidence="7">cv. V14167</strain>
    </source>
</reference>
<feature type="compositionally biased region" description="Polar residues" evidence="5">
    <location>
        <begin position="685"/>
        <end position="694"/>
    </location>
</feature>
<reference evidence="8" key="2">
    <citation type="submission" date="2025-08" db="UniProtKB">
        <authorList>
            <consortium name="RefSeq"/>
        </authorList>
    </citation>
    <scope>IDENTIFICATION</scope>
    <source>
        <tissue evidence="8">Whole plant</tissue>
    </source>
</reference>
<dbReference type="InterPro" id="IPR006564">
    <property type="entry name" value="Znf_PMZ"/>
</dbReference>
<dbReference type="PROSITE" id="PS50966">
    <property type="entry name" value="ZF_SWIM"/>
    <property type="match status" value="1"/>
</dbReference>
<feature type="region of interest" description="Disordered" evidence="5">
    <location>
        <begin position="619"/>
        <end position="715"/>
    </location>
</feature>
<evidence type="ECO:0000313" key="8">
    <source>
        <dbReference type="RefSeq" id="XP_052118875.1"/>
    </source>
</evidence>
<feature type="domain" description="SWIM-type" evidence="6">
    <location>
        <begin position="494"/>
        <end position="526"/>
    </location>
</feature>
<feature type="compositionally biased region" description="Basic residues" evidence="5">
    <location>
        <begin position="576"/>
        <end position="586"/>
    </location>
</feature>
<keyword evidence="1" id="KW-0479">Metal-binding</keyword>
<feature type="compositionally biased region" description="Acidic residues" evidence="5">
    <location>
        <begin position="44"/>
        <end position="54"/>
    </location>
</feature>
<feature type="compositionally biased region" description="Acidic residues" evidence="5">
    <location>
        <begin position="1"/>
        <end position="34"/>
    </location>
</feature>